<dbReference type="GO" id="GO:0005739">
    <property type="term" value="C:mitochondrion"/>
    <property type="evidence" value="ECO:0007669"/>
    <property type="project" value="UniProtKB-ARBA"/>
</dbReference>
<dbReference type="AlphaFoldDB" id="A0A8K1J9X3"/>
<dbReference type="InterPro" id="IPR004860">
    <property type="entry name" value="LAGLIDADG_dom"/>
</dbReference>
<dbReference type="InterPro" id="IPR027434">
    <property type="entry name" value="Homing_endonucl"/>
</dbReference>
<organism evidence="2">
    <name type="scientific">Percursaria percursa</name>
    <dbReference type="NCBI Taxonomy" id="153906"/>
    <lineage>
        <taxon>Eukaryota</taxon>
        <taxon>Viridiplantae</taxon>
        <taxon>Chlorophyta</taxon>
        <taxon>core chlorophytes</taxon>
        <taxon>Ulvophyceae</taxon>
        <taxon>OUU clade</taxon>
        <taxon>Ulvales</taxon>
        <taxon>Kornmanniaceae</taxon>
        <taxon>Percursaria</taxon>
    </lineage>
</organism>
<dbReference type="SUPFAM" id="SSF55608">
    <property type="entry name" value="Homing endonucleases"/>
    <property type="match status" value="2"/>
</dbReference>
<sequence length="275" mass="32152">MIHNKNLYGDSFCNTAKKQNEQFFLGLLEGDGSIQVNHWKKRSLQYRIIIKLKYSSANYAMCAQIRKQLGIMNLHIRRGFVIMVEDHRAKLPVIMSIIDKYGLLLTHRRKQYAFFKYCYNNQITYSEYAHIKAECFNKAGKLKKPCKDFLKYFEINPYSSDQLLQFSHWSNWLCGFTEAEGCFCIRSNNNLSFSISQKSGYEVLTAIKKTFNIPNKIRSTSRLYFLETYAGRILESLCYFYTSPSVIGLLGEKQKQYEAFKIALAYKVNPIKLIL</sequence>
<name>A0A8K1J9X3_9CHLO</name>
<feature type="domain" description="Homing endonuclease LAGLIDADG" evidence="1">
    <location>
        <begin position="173"/>
        <end position="263"/>
    </location>
</feature>
<evidence type="ECO:0000313" key="2">
    <source>
        <dbReference type="EMBL" id="UCS09812.1"/>
    </source>
</evidence>
<geneLocation type="mitochondrion" evidence="2"/>
<dbReference type="EMBL" id="MZ911851">
    <property type="protein sequence ID" value="UCS09812.1"/>
    <property type="molecule type" value="Genomic_DNA"/>
</dbReference>
<dbReference type="Pfam" id="PF00961">
    <property type="entry name" value="LAGLIDADG_1"/>
    <property type="match status" value="2"/>
</dbReference>
<protein>
    <recommendedName>
        <fullName evidence="1">Homing endonuclease LAGLIDADG domain-containing protein</fullName>
    </recommendedName>
</protein>
<reference evidence="2" key="1">
    <citation type="submission" date="2021-08" db="EMBL/GenBank/DDBJ databases">
        <authorList>
            <person name="Liu F."/>
            <person name="Iii J.T.M."/>
            <person name="Wang H."/>
        </authorList>
    </citation>
    <scope>NUCLEOTIDE SEQUENCE</scope>
</reference>
<keyword evidence="2" id="KW-0496">Mitochondrion</keyword>
<dbReference type="InterPro" id="IPR051289">
    <property type="entry name" value="LAGLIDADG_Endonuclease"/>
</dbReference>
<accession>A0A8K1J9X3</accession>
<feature type="domain" description="Homing endonuclease LAGLIDADG" evidence="1">
    <location>
        <begin position="25"/>
        <end position="118"/>
    </location>
</feature>
<dbReference type="PANTHER" id="PTHR36181:SF2">
    <property type="entry name" value="INTRON-ENCODED ENDONUCLEASE AI3-RELATED"/>
    <property type="match status" value="1"/>
</dbReference>
<dbReference type="GO" id="GO:0004519">
    <property type="term" value="F:endonuclease activity"/>
    <property type="evidence" value="ECO:0007669"/>
    <property type="project" value="InterPro"/>
</dbReference>
<proteinExistence type="predicted"/>
<evidence type="ECO:0000259" key="1">
    <source>
        <dbReference type="Pfam" id="PF00961"/>
    </source>
</evidence>
<dbReference type="PANTHER" id="PTHR36181">
    <property type="entry name" value="INTRON-ENCODED ENDONUCLEASE AI3-RELATED"/>
    <property type="match status" value="1"/>
</dbReference>
<dbReference type="Gene3D" id="3.10.28.10">
    <property type="entry name" value="Homing endonucleases"/>
    <property type="match status" value="2"/>
</dbReference>
<gene>
    <name evidence="2" type="primary">orf275</name>
</gene>